<protein>
    <submittedName>
        <fullName evidence="1">Uncharacterized protein</fullName>
    </submittedName>
</protein>
<name>A0A0F9JIW5_9ZZZZ</name>
<gene>
    <name evidence="1" type="ORF">LCGC14_1447320</name>
</gene>
<reference evidence="1" key="1">
    <citation type="journal article" date="2015" name="Nature">
        <title>Complex archaea that bridge the gap between prokaryotes and eukaryotes.</title>
        <authorList>
            <person name="Spang A."/>
            <person name="Saw J.H."/>
            <person name="Jorgensen S.L."/>
            <person name="Zaremba-Niedzwiedzka K."/>
            <person name="Martijn J."/>
            <person name="Lind A.E."/>
            <person name="van Eijk R."/>
            <person name="Schleper C."/>
            <person name="Guy L."/>
            <person name="Ettema T.J."/>
        </authorList>
    </citation>
    <scope>NUCLEOTIDE SEQUENCE</scope>
</reference>
<organism evidence="1">
    <name type="scientific">marine sediment metagenome</name>
    <dbReference type="NCBI Taxonomy" id="412755"/>
    <lineage>
        <taxon>unclassified sequences</taxon>
        <taxon>metagenomes</taxon>
        <taxon>ecological metagenomes</taxon>
    </lineage>
</organism>
<sequence>MENKNEFNGIPPEILVKLKRVKAKLFKDDTIKTVKETYLELFKEDKEEYGQTVKETLELYFKEECNDMIFYERALIKLKNKKKLEKYCIKKNLTLAEMKLNPDLKLEKNIDLWVWCGFKVTVKKGEKPIDTFKLFLDGKIKEKTEMFAMTDYYLNTLVTKMV</sequence>
<dbReference type="EMBL" id="LAZR01009932">
    <property type="protein sequence ID" value="KKM69779.1"/>
    <property type="molecule type" value="Genomic_DNA"/>
</dbReference>
<dbReference type="AlphaFoldDB" id="A0A0F9JIW5"/>
<accession>A0A0F9JIW5</accession>
<comment type="caution">
    <text evidence="1">The sequence shown here is derived from an EMBL/GenBank/DDBJ whole genome shotgun (WGS) entry which is preliminary data.</text>
</comment>
<evidence type="ECO:0000313" key="1">
    <source>
        <dbReference type="EMBL" id="KKM69779.1"/>
    </source>
</evidence>
<proteinExistence type="predicted"/>